<dbReference type="GO" id="GO:0005737">
    <property type="term" value="C:cytoplasm"/>
    <property type="evidence" value="ECO:0007669"/>
    <property type="project" value="UniProtKB-ARBA"/>
</dbReference>
<name>A0A4D6WUN6_9FLOR</name>
<dbReference type="PANTHER" id="PTHR21011">
    <property type="entry name" value="MITOCHONDRIAL 28S RIBOSOMAL PROTEIN S6"/>
    <property type="match status" value="1"/>
</dbReference>
<dbReference type="GO" id="GO:0003735">
    <property type="term" value="F:structural constituent of ribosome"/>
    <property type="evidence" value="ECO:0007669"/>
    <property type="project" value="InterPro"/>
</dbReference>
<evidence type="ECO:0000256" key="2">
    <source>
        <dbReference type="ARBA" id="ARBA00022730"/>
    </source>
</evidence>
<reference evidence="7" key="2">
    <citation type="submission" date="2019-04" db="EMBL/GenBank/DDBJ databases">
        <authorList>
            <person name="Pasella M."/>
        </authorList>
    </citation>
    <scope>NUCLEOTIDE SEQUENCE</scope>
    <source>
        <strain evidence="7">VRM320</strain>
    </source>
</reference>
<dbReference type="InterPro" id="IPR014717">
    <property type="entry name" value="Transl_elong_EF1B/ribsomal_bS6"/>
</dbReference>
<keyword evidence="5" id="KW-0687">Ribonucleoprotein</keyword>
<evidence type="ECO:0000256" key="6">
    <source>
        <dbReference type="ARBA" id="ARBA00035537"/>
    </source>
</evidence>
<evidence type="ECO:0000256" key="4">
    <source>
        <dbReference type="ARBA" id="ARBA00022980"/>
    </source>
</evidence>
<dbReference type="InterPro" id="IPR020815">
    <property type="entry name" value="Ribosomal_bS6_CS"/>
</dbReference>
<organism evidence="7">
    <name type="scientific">Dicranema revolutum</name>
    <dbReference type="NCBI Taxonomy" id="239144"/>
    <lineage>
        <taxon>Eukaryota</taxon>
        <taxon>Rhodophyta</taxon>
        <taxon>Florideophyceae</taxon>
        <taxon>Rhodymeniophycidae</taxon>
        <taxon>Gigartinales</taxon>
        <taxon>Dicranemataceae</taxon>
        <taxon>Dicranema</taxon>
    </lineage>
</organism>
<protein>
    <recommendedName>
        <fullName evidence="6">30S ribosomal protein S6, chloroplastic</fullName>
    </recommendedName>
</protein>
<comment type="similarity">
    <text evidence="1">Belongs to the bacterial ribosomal protein bS6 family.</text>
</comment>
<geneLocation type="plastid" evidence="7"/>
<evidence type="ECO:0000313" key="7">
    <source>
        <dbReference type="EMBL" id="QCI06238.1"/>
    </source>
</evidence>
<dbReference type="GO" id="GO:0070181">
    <property type="term" value="F:small ribosomal subunit rRNA binding"/>
    <property type="evidence" value="ECO:0007669"/>
    <property type="project" value="TreeGrafter"/>
</dbReference>
<dbReference type="NCBIfam" id="TIGR00166">
    <property type="entry name" value="S6"/>
    <property type="match status" value="1"/>
</dbReference>
<dbReference type="PROSITE" id="PS01048">
    <property type="entry name" value="RIBOSOMAL_S6"/>
    <property type="match status" value="1"/>
</dbReference>
<dbReference type="PANTHER" id="PTHR21011:SF1">
    <property type="entry name" value="SMALL RIBOSOMAL SUBUNIT PROTEIN BS6M"/>
    <property type="match status" value="1"/>
</dbReference>
<sequence>MKLNYYETTCILKPDIKTDKHSDLINEFKNLIKKNGAKNILIQHKGRKHLSYNINHYYDGIYIQVNYKGNGNIVKNLHNTMKLNNNIIRYLTVKQNTQDKV</sequence>
<reference evidence="7" key="1">
    <citation type="journal article" date="2019" name="Mol. Phylogenet. Evol.">
        <title>Morphological evolution and classification of the red algal order Ceramiales inferred using plastid phylogenomics.</title>
        <authorList>
            <person name="Diaz-Tapia P."/>
            <person name="Pasella M.M."/>
            <person name="Verbruggen H."/>
            <person name="Maggs C.A."/>
        </authorList>
    </citation>
    <scope>NUCLEOTIDE SEQUENCE</scope>
    <source>
        <strain evidence="7">VRM320</strain>
    </source>
</reference>
<accession>A0A4D6WUN6</accession>
<dbReference type="InterPro" id="IPR000529">
    <property type="entry name" value="Ribosomal_bS6"/>
</dbReference>
<dbReference type="GO" id="GO:0006412">
    <property type="term" value="P:translation"/>
    <property type="evidence" value="ECO:0007669"/>
    <property type="project" value="InterPro"/>
</dbReference>
<dbReference type="EMBL" id="MK814651">
    <property type="protein sequence ID" value="QCI06238.1"/>
    <property type="molecule type" value="Genomic_DNA"/>
</dbReference>
<dbReference type="InterPro" id="IPR035980">
    <property type="entry name" value="Ribosomal_bS6_sf"/>
</dbReference>
<evidence type="ECO:0000256" key="1">
    <source>
        <dbReference type="ARBA" id="ARBA00009512"/>
    </source>
</evidence>
<evidence type="ECO:0000256" key="5">
    <source>
        <dbReference type="ARBA" id="ARBA00023274"/>
    </source>
</evidence>
<proteinExistence type="inferred from homology"/>
<gene>
    <name evidence="7" type="primary">rps6</name>
</gene>
<dbReference type="GO" id="GO:0005840">
    <property type="term" value="C:ribosome"/>
    <property type="evidence" value="ECO:0007669"/>
    <property type="project" value="UniProtKB-KW"/>
</dbReference>
<dbReference type="AlphaFoldDB" id="A0A4D6WUN6"/>
<evidence type="ECO:0000256" key="3">
    <source>
        <dbReference type="ARBA" id="ARBA00022884"/>
    </source>
</evidence>
<dbReference type="Pfam" id="PF01250">
    <property type="entry name" value="Ribosomal_S6"/>
    <property type="match status" value="1"/>
</dbReference>
<keyword evidence="2" id="KW-0699">rRNA-binding</keyword>
<keyword evidence="4 7" id="KW-0689">Ribosomal protein</keyword>
<dbReference type="Gene3D" id="3.30.70.60">
    <property type="match status" value="1"/>
</dbReference>
<keyword evidence="3" id="KW-0694">RNA-binding</keyword>
<dbReference type="HAMAP" id="MF_00360">
    <property type="entry name" value="Ribosomal_bS6"/>
    <property type="match status" value="1"/>
</dbReference>
<dbReference type="SUPFAM" id="SSF54995">
    <property type="entry name" value="Ribosomal protein S6"/>
    <property type="match status" value="1"/>
</dbReference>
<dbReference type="GO" id="GO:1990904">
    <property type="term" value="C:ribonucleoprotein complex"/>
    <property type="evidence" value="ECO:0007669"/>
    <property type="project" value="UniProtKB-KW"/>
</dbReference>
<dbReference type="InterPro" id="IPR020814">
    <property type="entry name" value="Ribosomal_S6_plastid/chlpt"/>
</dbReference>
<keyword evidence="7" id="KW-0934">Plastid</keyword>